<dbReference type="Proteomes" id="UP001159386">
    <property type="component" value="Unassembled WGS sequence"/>
</dbReference>
<keyword evidence="3" id="KW-1185">Reference proteome</keyword>
<dbReference type="InterPro" id="IPR025282">
    <property type="entry name" value="DUF4214"/>
</dbReference>
<evidence type="ECO:0000259" key="1">
    <source>
        <dbReference type="Pfam" id="PF13946"/>
    </source>
</evidence>
<dbReference type="InterPro" id="IPR038255">
    <property type="entry name" value="PBS_linker_sf"/>
</dbReference>
<dbReference type="Gene3D" id="1.10.3130.20">
    <property type="entry name" value="Phycobilisome linker domain"/>
    <property type="match status" value="1"/>
</dbReference>
<accession>A0ABT6KCU1</accession>
<comment type="caution">
    <text evidence="2">The sequence shown here is derived from an EMBL/GenBank/DDBJ whole genome shotgun (WGS) entry which is preliminary data.</text>
</comment>
<evidence type="ECO:0000313" key="3">
    <source>
        <dbReference type="Proteomes" id="UP001159386"/>
    </source>
</evidence>
<reference evidence="2 3" key="1">
    <citation type="journal article" date="2023" name="J. Phycol.">
        <title>Chrysosporum ovalisporum is synonymous with the true-branching cyanobacterium Umezakia natans (Nostocales/Aphanizomenonaceae).</title>
        <authorList>
            <person name="McGregor G.B."/>
            <person name="Sendall B.C."/>
            <person name="Niiyama Y."/>
            <person name="Tuji A."/>
            <person name="Willis A."/>
        </authorList>
    </citation>
    <scope>NUCLEOTIDE SEQUENCE [LARGE SCALE GENOMIC DNA]</scope>
    <source>
        <strain evidence="2 3">CS-531</strain>
    </source>
</reference>
<dbReference type="Pfam" id="PF13946">
    <property type="entry name" value="DUF4214"/>
    <property type="match status" value="2"/>
</dbReference>
<dbReference type="PRINTS" id="PR00313">
    <property type="entry name" value="CABNDNGRPT"/>
</dbReference>
<dbReference type="InterPro" id="IPR001343">
    <property type="entry name" value="Hemolysn_Ca-bd"/>
</dbReference>
<protein>
    <submittedName>
        <fullName evidence="2">DUF4214 domain-containing protein</fullName>
    </submittedName>
</protein>
<dbReference type="InterPro" id="IPR011049">
    <property type="entry name" value="Serralysin-like_metalloprot_C"/>
</dbReference>
<proteinExistence type="predicted"/>
<feature type="domain" description="DUF4214" evidence="1">
    <location>
        <begin position="45"/>
        <end position="109"/>
    </location>
</feature>
<gene>
    <name evidence="2" type="ORF">NWP22_07325</name>
</gene>
<dbReference type="EMBL" id="JANQDF010000071">
    <property type="protein sequence ID" value="MDH6105677.1"/>
    <property type="molecule type" value="Genomic_DNA"/>
</dbReference>
<organism evidence="2 3">
    <name type="scientific">Anabaenopsis tanganyikae CS-531</name>
    <dbReference type="NCBI Taxonomy" id="2785304"/>
    <lineage>
        <taxon>Bacteria</taxon>
        <taxon>Bacillati</taxon>
        <taxon>Cyanobacteriota</taxon>
        <taxon>Cyanophyceae</taxon>
        <taxon>Nostocales</taxon>
        <taxon>Nodulariaceae</taxon>
        <taxon>Anabaenopsis</taxon>
        <taxon>Anabaenopsis tanganyikae</taxon>
    </lineage>
</organism>
<dbReference type="RefSeq" id="WP_280801683.1">
    <property type="nucleotide sequence ID" value="NZ_JANQDF010000071.1"/>
</dbReference>
<sequence length="1086" mass="113887">MTVENINNIQSLYVALLGRGAEPEAFAFWTRRLNLGLSPLTTLATELTNSPAVQARIADFTPGEFIEFIYSNAFGRVADSGGKAYWVERLGASPTVDTQAQVVRDIIASAGTADREVLNRRVETAKNDTHRSLVQSLYVTLLGRAADAGGQAFWVSQLNEGISIADITASIIGSEEAQQRYTGLINRDFVELIYSNAFGRDADEGGRNFWVERINNSSRAQVVLEILEAAAPDSRDREVLNNKVAVAQGLTDNFQTPFTLTTSPNENLVGTSGNDVFIGDNGNQFFATIQVGDRIDGGPGGRDILKYYNANSVLPTLRGVENVELINALGNIDFSPLAGSGLERVTVKFNPFGGLNVAGLRDVELGIDNVTNRPITGNFGNGTVAAVSMTDSSTNLTIEGNRVETVNLRSESEFDDGVNTITGGGLANNGNPADITLRNINISGDARLEVTNGITLNPTAQTTVNASANSGGVELTFNNGRVNFTGSSGDDTIGFVLANFDTQDRVDGGNGTDTLVLRSDAAVVMNNTNPPLLNAVNAAQNINILRLQGNLNVNVPTVTVDASRITAVNRYEFAANTVDLSNAAAADSFTLDGTGRLNLQGAAQASVDLTLENVPLVNVPNAGLTPTLNLTSDRFNNATVAGRNVITRLVSDVDGLTINVLTSPTGLDALGTQERALTIGGIELPEDAEDGVTIDARNFTADLNATGTALDDTFIFNAGRFFGRNGTFQGGDGTDTLELIQGPAINILADLTPTGNAQLPTNVAVINNRAQGIEILRLNGTTLTADAGQITGINRFEFVTPAAPAGNVTLRGADQNDRISLDNTGTLTLQGAQQRVNLTLDQNIAALTLVSDRNNNTSVSTTPNRIDTLEYGNEGLTINVIGSGRAADGVGDGNQDRNLFIAAPTLPEDARQGITIDGSGVGGPAYTGQLTVTGTALNDILTGGTGNDTFRSSADADTLTGGGGNDTFIYTSAAHSNRVTFDSITGFTEAIPGVGGAAATRQDQIDLRALNFTVADFEGLVAPAGANLADAANNAATLIGADRFGYFNLGGNTFILATNQTPDLTDDLFIQLNGNLPLSTADFILA</sequence>
<dbReference type="Pfam" id="PF00353">
    <property type="entry name" value="HemolysinCabind"/>
    <property type="match status" value="2"/>
</dbReference>
<dbReference type="Gene3D" id="2.150.10.10">
    <property type="entry name" value="Serralysin-like metalloprotease, C-terminal"/>
    <property type="match status" value="1"/>
</dbReference>
<evidence type="ECO:0000313" key="2">
    <source>
        <dbReference type="EMBL" id="MDH6105677.1"/>
    </source>
</evidence>
<feature type="domain" description="DUF4214" evidence="1">
    <location>
        <begin position="170"/>
        <end position="229"/>
    </location>
</feature>
<name>A0ABT6KCU1_9CYAN</name>